<gene>
    <name evidence="1" type="ORF">KDL01_07525</name>
</gene>
<dbReference type="AlphaFoldDB" id="A0A941ELJ9"/>
<dbReference type="Gene3D" id="1.20.120.450">
    <property type="entry name" value="dinb family like domain"/>
    <property type="match status" value="1"/>
</dbReference>
<evidence type="ECO:0000313" key="2">
    <source>
        <dbReference type="Proteomes" id="UP000675781"/>
    </source>
</evidence>
<name>A0A941ELJ9_9ACTN</name>
<reference evidence="1" key="1">
    <citation type="submission" date="2021-04" db="EMBL/GenBank/DDBJ databases">
        <title>Genome based classification of Actinospica acidithermotolerans sp. nov., an actinobacterium isolated from an Indonesian hot spring.</title>
        <authorList>
            <person name="Kusuma A.B."/>
            <person name="Putra K.E."/>
            <person name="Nafisah S."/>
            <person name="Loh J."/>
            <person name="Nouioui I."/>
            <person name="Goodfellow M."/>
        </authorList>
    </citation>
    <scope>NUCLEOTIDE SEQUENCE</scope>
    <source>
        <strain evidence="1">CSCA 57</strain>
    </source>
</reference>
<dbReference type="Proteomes" id="UP000675781">
    <property type="component" value="Unassembled WGS sequence"/>
</dbReference>
<keyword evidence="2" id="KW-1185">Reference proteome</keyword>
<dbReference type="InterPro" id="IPR034660">
    <property type="entry name" value="DinB/YfiT-like"/>
</dbReference>
<comment type="caution">
    <text evidence="1">The sequence shown here is derived from an EMBL/GenBank/DDBJ whole genome shotgun (WGS) entry which is preliminary data.</text>
</comment>
<organism evidence="1 2">
    <name type="scientific">Actinospica durhamensis</name>
    <dbReference type="NCBI Taxonomy" id="1508375"/>
    <lineage>
        <taxon>Bacteria</taxon>
        <taxon>Bacillati</taxon>
        <taxon>Actinomycetota</taxon>
        <taxon>Actinomycetes</taxon>
        <taxon>Catenulisporales</taxon>
        <taxon>Actinospicaceae</taxon>
        <taxon>Actinospica</taxon>
    </lineage>
</organism>
<sequence>MNSTANALLEAYRAFEDAAQTVSSAAEAERVAPAAGEWDAEQILAHVSLVTAATLGAVSAVAAGVNATYDNRVAQDTWTLDRLVERAGGGAGLRERIRLQAQALRALVDGAALGETELATPVPTLLVSHGKLMLDQPVPLGEIVTGLAAMEVPGHARQLLALRTDTAS</sequence>
<dbReference type="EMBL" id="JAGSOG010000022">
    <property type="protein sequence ID" value="MBR7833108.1"/>
    <property type="molecule type" value="Genomic_DNA"/>
</dbReference>
<evidence type="ECO:0000313" key="1">
    <source>
        <dbReference type="EMBL" id="MBR7833108.1"/>
    </source>
</evidence>
<dbReference type="RefSeq" id="WP_212527630.1">
    <property type="nucleotide sequence ID" value="NZ_JAGSOG010000022.1"/>
</dbReference>
<protein>
    <submittedName>
        <fullName evidence="1">Uncharacterized protein</fullName>
    </submittedName>
</protein>
<accession>A0A941ELJ9</accession>
<proteinExistence type="predicted"/>